<evidence type="ECO:0000313" key="1">
    <source>
        <dbReference type="EMBL" id="MEQ2527656.1"/>
    </source>
</evidence>
<gene>
    <name evidence="1" type="ORF">WMO40_13175</name>
</gene>
<proteinExistence type="predicted"/>
<accession>A0ACC6SC52</accession>
<name>A0ACC6SC52_9BACI</name>
<keyword evidence="2" id="KW-1185">Reference proteome</keyword>
<protein>
    <submittedName>
        <fullName evidence="1">Uncharacterized protein</fullName>
    </submittedName>
</protein>
<sequence length="42" mass="4667">MKKWILSATIYLLVVVGSYYGITAVTGPSEDPTHSNMEQHDN</sequence>
<comment type="caution">
    <text evidence="1">The sequence shown here is derived from an EMBL/GenBank/DDBJ whole genome shotgun (WGS) entry which is preliminary data.</text>
</comment>
<dbReference type="Proteomes" id="UP001439875">
    <property type="component" value="Unassembled WGS sequence"/>
</dbReference>
<reference evidence="1" key="1">
    <citation type="submission" date="2024-03" db="EMBL/GenBank/DDBJ databases">
        <title>Human intestinal bacterial collection.</title>
        <authorList>
            <person name="Pauvert C."/>
            <person name="Hitch T.C.A."/>
            <person name="Clavel T."/>
        </authorList>
    </citation>
    <scope>NUCLEOTIDE SEQUENCE</scope>
    <source>
        <strain evidence="1">CLA-AA-H227</strain>
    </source>
</reference>
<organism evidence="1 2">
    <name type="scientific">Robertmurraya yapensis</name>
    <name type="common">ex Hitch et al 2024</name>
    <dbReference type="NCBI Taxonomy" id="3133160"/>
    <lineage>
        <taxon>Bacteria</taxon>
        <taxon>Bacillati</taxon>
        <taxon>Bacillota</taxon>
        <taxon>Bacilli</taxon>
        <taxon>Bacillales</taxon>
        <taxon>Bacillaceae</taxon>
        <taxon>Robertmurraya</taxon>
    </lineage>
</organism>
<evidence type="ECO:0000313" key="2">
    <source>
        <dbReference type="Proteomes" id="UP001439875"/>
    </source>
</evidence>
<dbReference type="EMBL" id="JBBMEW010000010">
    <property type="protein sequence ID" value="MEQ2527656.1"/>
    <property type="molecule type" value="Genomic_DNA"/>
</dbReference>